<evidence type="ECO:0000313" key="2">
    <source>
        <dbReference type="Proteomes" id="UP000684084"/>
    </source>
</evidence>
<dbReference type="AlphaFoldDB" id="A0A915YQD3"/>
<protein>
    <submittedName>
        <fullName evidence="1">Uncharacterized protein</fullName>
    </submittedName>
</protein>
<name>A0A915YQD3_9GLOM</name>
<comment type="caution">
    <text evidence="1">The sequence shown here is derived from an EMBL/GenBank/DDBJ whole genome shotgun (WGS) entry which is preliminary data.</text>
</comment>
<dbReference type="Proteomes" id="UP000684084">
    <property type="component" value="Unassembled WGS sequence"/>
</dbReference>
<dbReference type="VEuPathDB" id="FungiDB:RhiirFUN_004204"/>
<reference evidence="1" key="1">
    <citation type="submission" date="2020-05" db="EMBL/GenBank/DDBJ databases">
        <authorList>
            <person name="Rincon C."/>
            <person name="Sanders R I."/>
            <person name="Robbins C."/>
            <person name="Chaturvedi A."/>
        </authorList>
    </citation>
    <scope>NUCLEOTIDE SEQUENCE</scope>
    <source>
        <strain evidence="1">CHB12</strain>
    </source>
</reference>
<dbReference type="EMBL" id="CAGKOT010000002">
    <property type="protein sequence ID" value="CAB5312893.1"/>
    <property type="molecule type" value="Genomic_DNA"/>
</dbReference>
<gene>
    <name evidence="1" type="ORF">CHRIB12_LOCUS1680</name>
</gene>
<accession>A0A915YQD3</accession>
<organism evidence="1 2">
    <name type="scientific">Rhizophagus irregularis</name>
    <dbReference type="NCBI Taxonomy" id="588596"/>
    <lineage>
        <taxon>Eukaryota</taxon>
        <taxon>Fungi</taxon>
        <taxon>Fungi incertae sedis</taxon>
        <taxon>Mucoromycota</taxon>
        <taxon>Glomeromycotina</taxon>
        <taxon>Glomeromycetes</taxon>
        <taxon>Glomerales</taxon>
        <taxon>Glomeraceae</taxon>
        <taxon>Rhizophagus</taxon>
    </lineage>
</organism>
<proteinExistence type="predicted"/>
<dbReference type="OrthoDB" id="2437090at2759"/>
<sequence>MFAILNLETNELTLTEPNERLDNNFAQTDEFGIYIIDDSKNDAIEMKVGGSFKDWDMIQYVVDSYAKQHGFISKTTIGLTPKNLCLPQLVLDKIKHYTIDGRLGAGQQYDLLIKEFP</sequence>
<evidence type="ECO:0000313" key="1">
    <source>
        <dbReference type="EMBL" id="CAB5312893.1"/>
    </source>
</evidence>